<proteinExistence type="predicted"/>
<evidence type="ECO:0000313" key="1">
    <source>
        <dbReference type="EMBL" id="JAH42675.1"/>
    </source>
</evidence>
<dbReference type="AlphaFoldDB" id="A0A0E9SPQ8"/>
<name>A0A0E9SPQ8_ANGAN</name>
<dbReference type="EMBL" id="GBXM01065902">
    <property type="protein sequence ID" value="JAH42675.1"/>
    <property type="molecule type" value="Transcribed_RNA"/>
</dbReference>
<organism evidence="1">
    <name type="scientific">Anguilla anguilla</name>
    <name type="common">European freshwater eel</name>
    <name type="synonym">Muraena anguilla</name>
    <dbReference type="NCBI Taxonomy" id="7936"/>
    <lineage>
        <taxon>Eukaryota</taxon>
        <taxon>Metazoa</taxon>
        <taxon>Chordata</taxon>
        <taxon>Craniata</taxon>
        <taxon>Vertebrata</taxon>
        <taxon>Euteleostomi</taxon>
        <taxon>Actinopterygii</taxon>
        <taxon>Neopterygii</taxon>
        <taxon>Teleostei</taxon>
        <taxon>Anguilliformes</taxon>
        <taxon>Anguillidae</taxon>
        <taxon>Anguilla</taxon>
    </lineage>
</organism>
<accession>A0A0E9SPQ8</accession>
<reference evidence="1" key="1">
    <citation type="submission" date="2014-11" db="EMBL/GenBank/DDBJ databases">
        <authorList>
            <person name="Amaro Gonzalez C."/>
        </authorList>
    </citation>
    <scope>NUCLEOTIDE SEQUENCE</scope>
</reference>
<reference evidence="1" key="2">
    <citation type="journal article" date="2015" name="Fish Shellfish Immunol.">
        <title>Early steps in the European eel (Anguilla anguilla)-Vibrio vulnificus interaction in the gills: Role of the RtxA13 toxin.</title>
        <authorList>
            <person name="Callol A."/>
            <person name="Pajuelo D."/>
            <person name="Ebbesson L."/>
            <person name="Teles M."/>
            <person name="MacKenzie S."/>
            <person name="Amaro C."/>
        </authorList>
    </citation>
    <scope>NUCLEOTIDE SEQUENCE</scope>
</reference>
<sequence>MLEYSFKSLIFIGKPPSMELNVQFCTIFVLYF</sequence>
<protein>
    <submittedName>
        <fullName evidence="1">Uncharacterized protein</fullName>
    </submittedName>
</protein>